<reference evidence="3" key="1">
    <citation type="journal article" date="2017" name="Nat. Ecol. Evol.">
        <title>Genome expansion and lineage-specific genetic innovations in the forest pathogenic fungi Armillaria.</title>
        <authorList>
            <person name="Sipos G."/>
            <person name="Prasanna A.N."/>
            <person name="Walter M.C."/>
            <person name="O'Connor E."/>
            <person name="Balint B."/>
            <person name="Krizsan K."/>
            <person name="Kiss B."/>
            <person name="Hess J."/>
            <person name="Varga T."/>
            <person name="Slot J."/>
            <person name="Riley R."/>
            <person name="Boka B."/>
            <person name="Rigling D."/>
            <person name="Barry K."/>
            <person name="Lee J."/>
            <person name="Mihaltcheva S."/>
            <person name="LaButti K."/>
            <person name="Lipzen A."/>
            <person name="Waldron R."/>
            <person name="Moloney N.M."/>
            <person name="Sperisen C."/>
            <person name="Kredics L."/>
            <person name="Vagvoelgyi C."/>
            <person name="Patrignani A."/>
            <person name="Fitzpatrick D."/>
            <person name="Nagy I."/>
            <person name="Doyle S."/>
            <person name="Anderson J.B."/>
            <person name="Grigoriev I.V."/>
            <person name="Gueldener U."/>
            <person name="Muensterkoetter M."/>
            <person name="Nagy L.G."/>
        </authorList>
    </citation>
    <scope>NUCLEOTIDE SEQUENCE [LARGE SCALE GENOMIC DNA]</scope>
    <source>
        <strain evidence="3">Ar21-2</strain>
    </source>
</reference>
<feature type="region of interest" description="Disordered" evidence="1">
    <location>
        <begin position="80"/>
        <end position="99"/>
    </location>
</feature>
<protein>
    <submittedName>
        <fullName evidence="2">Uncharacterized protein</fullName>
    </submittedName>
</protein>
<organism evidence="2 3">
    <name type="scientific">Armillaria gallica</name>
    <name type="common">Bulbous honey fungus</name>
    <name type="synonym">Armillaria bulbosa</name>
    <dbReference type="NCBI Taxonomy" id="47427"/>
    <lineage>
        <taxon>Eukaryota</taxon>
        <taxon>Fungi</taxon>
        <taxon>Dikarya</taxon>
        <taxon>Basidiomycota</taxon>
        <taxon>Agaricomycotina</taxon>
        <taxon>Agaricomycetes</taxon>
        <taxon>Agaricomycetidae</taxon>
        <taxon>Agaricales</taxon>
        <taxon>Marasmiineae</taxon>
        <taxon>Physalacriaceae</taxon>
        <taxon>Armillaria</taxon>
    </lineage>
</organism>
<gene>
    <name evidence="2" type="ORF">ARMGADRAFT_1032526</name>
</gene>
<dbReference type="AlphaFoldDB" id="A0A2H3D5I5"/>
<evidence type="ECO:0000256" key="1">
    <source>
        <dbReference type="SAM" id="MobiDB-lite"/>
    </source>
</evidence>
<dbReference type="InParanoid" id="A0A2H3D5I5"/>
<evidence type="ECO:0000313" key="2">
    <source>
        <dbReference type="EMBL" id="PBK90521.1"/>
    </source>
</evidence>
<evidence type="ECO:0000313" key="3">
    <source>
        <dbReference type="Proteomes" id="UP000217790"/>
    </source>
</evidence>
<dbReference type="Proteomes" id="UP000217790">
    <property type="component" value="Unassembled WGS sequence"/>
</dbReference>
<dbReference type="EMBL" id="KZ293665">
    <property type="protein sequence ID" value="PBK90521.1"/>
    <property type="molecule type" value="Genomic_DNA"/>
</dbReference>
<accession>A0A2H3D5I5</accession>
<name>A0A2H3D5I5_ARMGA</name>
<dbReference type="OrthoDB" id="10420259at2759"/>
<sequence length="111" mass="12500">MDKIEELLIGDWNSMTAHHKELVNEVKRLCMHQKDLVTANNMTVKFAENLVTCSATQKEELSDLWEKVETLNKALDLLQGNGGQAHGKHGHSRSPDIRNVYAVPHPPLNGY</sequence>
<keyword evidence="3" id="KW-1185">Reference proteome</keyword>
<proteinExistence type="predicted"/>